<dbReference type="SUPFAM" id="SSF46955">
    <property type="entry name" value="Putative DNA-binding domain"/>
    <property type="match status" value="1"/>
</dbReference>
<gene>
    <name evidence="2" type="ORF">H0266_07815</name>
</gene>
<keyword evidence="3" id="KW-1185">Reference proteome</keyword>
<proteinExistence type="predicted"/>
<evidence type="ECO:0000256" key="1">
    <source>
        <dbReference type="SAM" id="Coils"/>
    </source>
</evidence>
<keyword evidence="1" id="KW-0175">Coiled coil</keyword>
<dbReference type="InterPro" id="IPR009061">
    <property type="entry name" value="DNA-bd_dom_put_sf"/>
</dbReference>
<evidence type="ECO:0000313" key="3">
    <source>
        <dbReference type="Proteomes" id="UP000571017"/>
    </source>
</evidence>
<evidence type="ECO:0008006" key="4">
    <source>
        <dbReference type="Google" id="ProtNLM"/>
    </source>
</evidence>
<sequence length="235" mass="27758">MRHDIKPNERAYSTKEVAEELDIATPTVRKYGQILERSGYEFFKNGSRRVFVQSDVEALQAIRDTDKPLEEISQELVEQQQERLATSETTEIAGSDTYDTSLNDPQQMRELLMFISKELAASREMNTQLANDMAEMKTTMSRLRQDHHVISSGIGNSTQKMTTKMEKLIDQQKSHYEEMLEEEREKSEHLRKEMEQMRDEHRKEWRLQSDFNQRLEQTVNKPKSGFEKFLDLFRK</sequence>
<dbReference type="RefSeq" id="WP_181471857.1">
    <property type="nucleotide sequence ID" value="NZ_JACEFG010000002.1"/>
</dbReference>
<protein>
    <recommendedName>
        <fullName evidence="4">HTH merR-type domain-containing protein</fullName>
    </recommendedName>
</protein>
<dbReference type="AlphaFoldDB" id="A0A838CSQ5"/>
<accession>A0A838CSQ5</accession>
<dbReference type="Gene3D" id="1.10.1660.10">
    <property type="match status" value="1"/>
</dbReference>
<name>A0A838CSQ5_9BACI</name>
<evidence type="ECO:0000313" key="2">
    <source>
        <dbReference type="EMBL" id="MBA2174795.1"/>
    </source>
</evidence>
<reference evidence="2 3" key="1">
    <citation type="journal article" date="2004" name="Extremophiles">
        <title>Halobacillus locisalis sp. nov., a halophilic bacterium isolated from a marine solar saltern of the Yellow Sea in Korea.</title>
        <authorList>
            <person name="Yoon J.H."/>
            <person name="Kang K.H."/>
            <person name="Oh T.K."/>
            <person name="Park Y.H."/>
        </authorList>
    </citation>
    <scope>NUCLEOTIDE SEQUENCE [LARGE SCALE GENOMIC DNA]</scope>
    <source>
        <strain evidence="2 3">KCTC 3788</strain>
    </source>
</reference>
<comment type="caution">
    <text evidence="2">The sequence shown here is derived from an EMBL/GenBank/DDBJ whole genome shotgun (WGS) entry which is preliminary data.</text>
</comment>
<feature type="coiled-coil region" evidence="1">
    <location>
        <begin position="126"/>
        <end position="204"/>
    </location>
</feature>
<dbReference type="EMBL" id="JACEFG010000002">
    <property type="protein sequence ID" value="MBA2174795.1"/>
    <property type="molecule type" value="Genomic_DNA"/>
</dbReference>
<organism evidence="2 3">
    <name type="scientific">Halobacillus locisalis</name>
    <dbReference type="NCBI Taxonomy" id="220753"/>
    <lineage>
        <taxon>Bacteria</taxon>
        <taxon>Bacillati</taxon>
        <taxon>Bacillota</taxon>
        <taxon>Bacilli</taxon>
        <taxon>Bacillales</taxon>
        <taxon>Bacillaceae</taxon>
        <taxon>Halobacillus</taxon>
    </lineage>
</organism>
<dbReference type="Proteomes" id="UP000571017">
    <property type="component" value="Unassembled WGS sequence"/>
</dbReference>